<proteinExistence type="inferred from homology"/>
<evidence type="ECO:0000313" key="4">
    <source>
        <dbReference type="Proteomes" id="UP000192408"/>
    </source>
</evidence>
<dbReference type="RefSeq" id="WP_084257198.1">
    <property type="nucleotide sequence ID" value="NZ_FWWV01000021.1"/>
</dbReference>
<gene>
    <name evidence="3" type="ORF">SAMN05660772_02529</name>
</gene>
<keyword evidence="2" id="KW-1277">Toxin-antitoxin system</keyword>
<dbReference type="NCBIfam" id="TIGR02385">
    <property type="entry name" value="RelE_StbE"/>
    <property type="match status" value="1"/>
</dbReference>
<dbReference type="SUPFAM" id="SSF143011">
    <property type="entry name" value="RelE-like"/>
    <property type="match status" value="1"/>
</dbReference>
<dbReference type="InterPro" id="IPR007712">
    <property type="entry name" value="RelE/ParE_toxin"/>
</dbReference>
<dbReference type="STRING" id="1122938.SAMN05660772_02529"/>
<evidence type="ECO:0000256" key="2">
    <source>
        <dbReference type="ARBA" id="ARBA00022649"/>
    </source>
</evidence>
<dbReference type="PANTHER" id="PTHR33755:SF6">
    <property type="entry name" value="PLASMID STABILIZATION SYSTEM PROTEIN"/>
    <property type="match status" value="1"/>
</dbReference>
<comment type="similarity">
    <text evidence="1">Belongs to the RelE toxin family.</text>
</comment>
<dbReference type="AlphaFoldDB" id="A0A1W1UXF4"/>
<dbReference type="InterPro" id="IPR035093">
    <property type="entry name" value="RelE/ParE_toxin_dom_sf"/>
</dbReference>
<dbReference type="Proteomes" id="UP000192408">
    <property type="component" value="Unassembled WGS sequence"/>
</dbReference>
<evidence type="ECO:0000313" key="3">
    <source>
        <dbReference type="EMBL" id="SMB85729.1"/>
    </source>
</evidence>
<evidence type="ECO:0000256" key="1">
    <source>
        <dbReference type="ARBA" id="ARBA00006226"/>
    </source>
</evidence>
<reference evidence="4" key="1">
    <citation type="submission" date="2017-04" db="EMBL/GenBank/DDBJ databases">
        <authorList>
            <person name="Varghese N."/>
            <person name="Submissions S."/>
        </authorList>
    </citation>
    <scope>NUCLEOTIDE SEQUENCE [LARGE SCALE GENOMIC DNA]</scope>
    <source>
        <strain evidence="4">DSM 23072</strain>
    </source>
</reference>
<dbReference type="InterPro" id="IPR051803">
    <property type="entry name" value="TA_system_RelE-like_toxin"/>
</dbReference>
<dbReference type="Pfam" id="PF05016">
    <property type="entry name" value="ParE_toxin"/>
    <property type="match status" value="1"/>
</dbReference>
<dbReference type="Gene3D" id="3.30.2310.20">
    <property type="entry name" value="RelE-like"/>
    <property type="match status" value="1"/>
</dbReference>
<keyword evidence="4" id="KW-1185">Reference proteome</keyword>
<name>A0A1W1UXF4_9PAST</name>
<dbReference type="PANTHER" id="PTHR33755">
    <property type="entry name" value="TOXIN PARE1-RELATED"/>
    <property type="match status" value="1"/>
</dbReference>
<protein>
    <submittedName>
        <fullName evidence="3">Addiction module toxin, RelE/StbE family</fullName>
    </submittedName>
</protein>
<accession>A0A1W1UXF4</accession>
<sequence length="98" mass="11179">MNKMSLEYTISYSARAKQNLENIALGIYEFTLNLTTADTVINRIRNGIEKLKNLPERGSLGIIEGTREIYLGGYRVVYRINGDVVRIITVIHCSRLYP</sequence>
<organism evidence="3 4">
    <name type="scientific">Pasteurella testudinis DSM 23072</name>
    <dbReference type="NCBI Taxonomy" id="1122938"/>
    <lineage>
        <taxon>Bacteria</taxon>
        <taxon>Pseudomonadati</taxon>
        <taxon>Pseudomonadota</taxon>
        <taxon>Gammaproteobacteria</taxon>
        <taxon>Pasteurellales</taxon>
        <taxon>Pasteurellaceae</taxon>
        <taxon>Pasteurella</taxon>
    </lineage>
</organism>
<dbReference type="EMBL" id="FWWV01000021">
    <property type="protein sequence ID" value="SMB85729.1"/>
    <property type="molecule type" value="Genomic_DNA"/>
</dbReference>